<dbReference type="InterPro" id="IPR001764">
    <property type="entry name" value="Glyco_hydro_3_N"/>
</dbReference>
<evidence type="ECO:0000256" key="9">
    <source>
        <dbReference type="ARBA" id="ARBA00023295"/>
    </source>
</evidence>
<dbReference type="SUPFAM" id="SSF52279">
    <property type="entry name" value="Beta-D-glucan exohydrolase, C-terminal domain"/>
    <property type="match status" value="1"/>
</dbReference>
<reference evidence="13 14" key="1">
    <citation type="journal article" date="2018" name="Evol. Lett.">
        <title>Horizontal gene cluster transfer increased hallucinogenic mushroom diversity.</title>
        <authorList>
            <person name="Reynolds H.T."/>
            <person name="Vijayakumar V."/>
            <person name="Gluck-Thaler E."/>
            <person name="Korotkin H.B."/>
            <person name="Matheny P.B."/>
            <person name="Slot J.C."/>
        </authorList>
    </citation>
    <scope>NUCLEOTIDE SEQUENCE [LARGE SCALE GENOMIC DNA]</scope>
    <source>
        <strain evidence="13 14">SRW20</strain>
    </source>
</reference>
<keyword evidence="5" id="KW-0378">Hydrolase</keyword>
<evidence type="ECO:0000256" key="3">
    <source>
        <dbReference type="ARBA" id="ARBA00005336"/>
    </source>
</evidence>
<dbReference type="GO" id="GO:0030245">
    <property type="term" value="P:cellulose catabolic process"/>
    <property type="evidence" value="ECO:0007669"/>
    <property type="project" value="UniProtKB-KW"/>
</dbReference>
<dbReference type="SMART" id="SM01217">
    <property type="entry name" value="Fn3_like"/>
    <property type="match status" value="1"/>
</dbReference>
<evidence type="ECO:0000256" key="7">
    <source>
        <dbReference type="ARBA" id="ARBA00023180"/>
    </source>
</evidence>
<evidence type="ECO:0000259" key="12">
    <source>
        <dbReference type="SMART" id="SM01217"/>
    </source>
</evidence>
<evidence type="ECO:0000256" key="11">
    <source>
        <dbReference type="SAM" id="SignalP"/>
    </source>
</evidence>
<keyword evidence="9" id="KW-0326">Glycosidase</keyword>
<dbReference type="Gene3D" id="2.60.40.10">
    <property type="entry name" value="Immunoglobulins"/>
    <property type="match status" value="1"/>
</dbReference>
<dbReference type="Pfam" id="PF14310">
    <property type="entry name" value="Fn3-like"/>
    <property type="match status" value="1"/>
</dbReference>
<dbReference type="AlphaFoldDB" id="A0A409Y4N5"/>
<gene>
    <name evidence="13" type="ORF">CVT26_003119</name>
</gene>
<keyword evidence="10" id="KW-0624">Polysaccharide degradation</keyword>
<accession>A0A409Y4N5</accession>
<dbReference type="FunFam" id="3.20.20.300:FF:000002">
    <property type="entry name" value="Probable beta-glucosidase"/>
    <property type="match status" value="1"/>
</dbReference>
<dbReference type="OrthoDB" id="416222at2759"/>
<evidence type="ECO:0000256" key="6">
    <source>
        <dbReference type="ARBA" id="ARBA00023001"/>
    </source>
</evidence>
<keyword evidence="7" id="KW-0325">Glycoprotein</keyword>
<dbReference type="InterPro" id="IPR013783">
    <property type="entry name" value="Ig-like_fold"/>
</dbReference>
<evidence type="ECO:0000313" key="13">
    <source>
        <dbReference type="EMBL" id="PPQ97970.1"/>
    </source>
</evidence>
<evidence type="ECO:0000256" key="1">
    <source>
        <dbReference type="ARBA" id="ARBA00000448"/>
    </source>
</evidence>
<organism evidence="13 14">
    <name type="scientific">Gymnopilus dilepis</name>
    <dbReference type="NCBI Taxonomy" id="231916"/>
    <lineage>
        <taxon>Eukaryota</taxon>
        <taxon>Fungi</taxon>
        <taxon>Dikarya</taxon>
        <taxon>Basidiomycota</taxon>
        <taxon>Agaricomycotina</taxon>
        <taxon>Agaricomycetes</taxon>
        <taxon>Agaricomycetidae</taxon>
        <taxon>Agaricales</taxon>
        <taxon>Agaricineae</taxon>
        <taxon>Hymenogastraceae</taxon>
        <taxon>Gymnopilus</taxon>
    </lineage>
</organism>
<evidence type="ECO:0000256" key="4">
    <source>
        <dbReference type="ARBA" id="ARBA00012744"/>
    </source>
</evidence>
<comment type="similarity">
    <text evidence="3">Belongs to the glycosyl hydrolase 3 family.</text>
</comment>
<dbReference type="PRINTS" id="PR00133">
    <property type="entry name" value="GLHYDRLASE3"/>
</dbReference>
<keyword evidence="8" id="KW-0119">Carbohydrate metabolism</keyword>
<dbReference type="PANTHER" id="PTHR42715">
    <property type="entry name" value="BETA-GLUCOSIDASE"/>
    <property type="match status" value="1"/>
</dbReference>
<dbReference type="Pfam" id="PF00933">
    <property type="entry name" value="Glyco_hydro_3"/>
    <property type="match status" value="1"/>
</dbReference>
<feature type="signal peptide" evidence="11">
    <location>
        <begin position="1"/>
        <end position="19"/>
    </location>
</feature>
<dbReference type="Gene3D" id="3.40.50.1700">
    <property type="entry name" value="Glycoside hydrolase family 3 C-terminal domain"/>
    <property type="match status" value="1"/>
</dbReference>
<dbReference type="InterPro" id="IPR026891">
    <property type="entry name" value="Fn3-like"/>
</dbReference>
<name>A0A409Y4N5_9AGAR</name>
<keyword evidence="14" id="KW-1185">Reference proteome</keyword>
<keyword evidence="6" id="KW-0136">Cellulose degradation</keyword>
<dbReference type="STRING" id="231916.A0A409Y4N5"/>
<dbReference type="Gene3D" id="3.20.20.300">
    <property type="entry name" value="Glycoside hydrolase, family 3, N-terminal domain"/>
    <property type="match status" value="1"/>
</dbReference>
<dbReference type="InterPro" id="IPR036962">
    <property type="entry name" value="Glyco_hydro_3_N_sf"/>
</dbReference>
<dbReference type="InParanoid" id="A0A409Y4N5"/>
<sequence>MLLSFVLVTFGLFVVCCHGFVARAFHPEFPDGLSVVDEARLFKGSWDEAYELANKTVAQMTMDEKLGIIIGTGQLNSARRCVGDTTAVSRLGIPSICLQDGPAGMRLVRNVTGFPSGINTAATFSRRLMRARGVALGEEFRGKGAHVYLGPAMDIMRNPKAGRGWESFGPDPYLNGEGAYEAITGVQSVGVQACAKHFLANNQEHWRYGLSSNLDDRTMHEIYFYPFLRSIEADVVAVMCAYNRFNDTSSCHNANLIGPNGILRQNGFKGNSIFPSGYVVSDWGATHDSASDNANAGLDMEMPGDWIVIGGGVYGGIGQGLKTAVNDGQVSVDRLNQMVERILASWYRLGQDTGYPSVSFNTQQPDGTGPGNLDVNVRTDDHTALVREIAAASAVLLKNNRTVNSQGNTVRGLPAVKGVAKTVAVVGQDALLPNLSCDGMNECDDGTMDIGWGSGSNSLQHVVPPIDAIQAYLGNSTSITTSLTNDVSQGAKAAARKDMALVFVNAMSGELGAYDTVDGNMGDRNDLNLWFSGSDLVNGVAAVCNNTIVVVHSVGPVYLTFSNHPNITAIIYAGAPGEQTGPAIVDVIYGAVNPSGRLPFSIADSEDAYGTSIVYVSLGFPDINYTEKLLLDYRYMDANNITPRYEFGFGLSYTTFSYSSLSIAYTSSGYTVSFKVANTGSVAGTEHPQLYLGYPTGAGEPKRVLRGFEEVVLNAGESQSVAMNLTIRDLSVWDTPSQSYIRPPGTFAVWIGASINDIRLTGSI</sequence>
<evidence type="ECO:0000256" key="10">
    <source>
        <dbReference type="ARBA" id="ARBA00023326"/>
    </source>
</evidence>
<dbReference type="InterPro" id="IPR002772">
    <property type="entry name" value="Glyco_hydro_3_C"/>
</dbReference>
<evidence type="ECO:0000313" key="14">
    <source>
        <dbReference type="Proteomes" id="UP000284706"/>
    </source>
</evidence>
<protein>
    <recommendedName>
        <fullName evidence="4">beta-glucosidase</fullName>
        <ecNumber evidence="4">3.2.1.21</ecNumber>
    </recommendedName>
</protein>
<dbReference type="InterPro" id="IPR036881">
    <property type="entry name" value="Glyco_hydro_3_C_sf"/>
</dbReference>
<dbReference type="GO" id="GO:0008422">
    <property type="term" value="F:beta-glucosidase activity"/>
    <property type="evidence" value="ECO:0007669"/>
    <property type="project" value="UniProtKB-EC"/>
</dbReference>
<dbReference type="PANTHER" id="PTHR42715:SF2">
    <property type="entry name" value="BETA-GLUCOSIDASE F-RELATED"/>
    <property type="match status" value="1"/>
</dbReference>
<evidence type="ECO:0000256" key="5">
    <source>
        <dbReference type="ARBA" id="ARBA00022801"/>
    </source>
</evidence>
<feature type="domain" description="Fibronectin type III-like" evidence="12">
    <location>
        <begin position="686"/>
        <end position="755"/>
    </location>
</feature>
<dbReference type="Proteomes" id="UP000284706">
    <property type="component" value="Unassembled WGS sequence"/>
</dbReference>
<feature type="chain" id="PRO_5019303900" description="beta-glucosidase" evidence="11">
    <location>
        <begin position="20"/>
        <end position="764"/>
    </location>
</feature>
<comment type="caution">
    <text evidence="13">The sequence shown here is derived from an EMBL/GenBank/DDBJ whole genome shotgun (WGS) entry which is preliminary data.</text>
</comment>
<comment type="pathway">
    <text evidence="2">Glycan metabolism; cellulose degradation.</text>
</comment>
<comment type="catalytic activity">
    <reaction evidence="1">
        <text>Hydrolysis of terminal, non-reducing beta-D-glucosyl residues with release of beta-D-glucose.</text>
        <dbReference type="EC" id="3.2.1.21"/>
    </reaction>
</comment>
<dbReference type="InterPro" id="IPR050288">
    <property type="entry name" value="Cellulose_deg_GH3"/>
</dbReference>
<dbReference type="Pfam" id="PF01915">
    <property type="entry name" value="Glyco_hydro_3_C"/>
    <property type="match status" value="1"/>
</dbReference>
<proteinExistence type="inferred from homology"/>
<evidence type="ECO:0000256" key="8">
    <source>
        <dbReference type="ARBA" id="ARBA00023277"/>
    </source>
</evidence>
<dbReference type="EC" id="3.2.1.21" evidence="4"/>
<dbReference type="EMBL" id="NHYE01001155">
    <property type="protein sequence ID" value="PPQ97970.1"/>
    <property type="molecule type" value="Genomic_DNA"/>
</dbReference>
<dbReference type="InterPro" id="IPR017853">
    <property type="entry name" value="GH"/>
</dbReference>
<evidence type="ECO:0000256" key="2">
    <source>
        <dbReference type="ARBA" id="ARBA00004987"/>
    </source>
</evidence>
<keyword evidence="11" id="KW-0732">Signal</keyword>
<dbReference type="SUPFAM" id="SSF51445">
    <property type="entry name" value="(Trans)glycosidases"/>
    <property type="match status" value="1"/>
</dbReference>